<evidence type="ECO:0000313" key="2">
    <source>
        <dbReference type="Proteomes" id="UP001456344"/>
    </source>
</evidence>
<reference evidence="1" key="1">
    <citation type="submission" date="2023-10" db="EMBL/GenBank/DDBJ databases">
        <title>Whole genome sequencing of actinobacterial strain Amycolatopsis sp. (BCA-696) identifies the underlying plant growth-promoting genes.</title>
        <authorList>
            <person name="Gandham P."/>
            <person name="Vadla N."/>
            <person name="Saji A."/>
            <person name="Srinivas V."/>
            <person name="Ruperao P."/>
            <person name="Selvanayagam S."/>
            <person name="Saxena R.K."/>
            <person name="Rathore A."/>
            <person name="Gopalakrishnan S."/>
            <person name="Thakur V."/>
        </authorList>
    </citation>
    <scope>NUCLEOTIDE SEQUENCE</scope>
    <source>
        <strain evidence="1">BCA-696</strain>
    </source>
</reference>
<gene>
    <name evidence="1" type="ORF">LCL61_21200</name>
</gene>
<keyword evidence="2" id="KW-1185">Reference proteome</keyword>
<accession>A0ACD5BF76</accession>
<protein>
    <submittedName>
        <fullName evidence="1">Uncharacterized protein</fullName>
    </submittedName>
</protein>
<organism evidence="1 2">
    <name type="scientific">Amycolatopsis coloradensis</name>
    <dbReference type="NCBI Taxonomy" id="76021"/>
    <lineage>
        <taxon>Bacteria</taxon>
        <taxon>Bacillati</taxon>
        <taxon>Actinomycetota</taxon>
        <taxon>Actinomycetes</taxon>
        <taxon>Pseudonocardiales</taxon>
        <taxon>Pseudonocardiaceae</taxon>
        <taxon>Amycolatopsis</taxon>
    </lineage>
</organism>
<dbReference type="Proteomes" id="UP001456344">
    <property type="component" value="Chromosome"/>
</dbReference>
<evidence type="ECO:0000313" key="1">
    <source>
        <dbReference type="EMBL" id="WYW18063.1"/>
    </source>
</evidence>
<dbReference type="EMBL" id="CP150484">
    <property type="protein sequence ID" value="WYW18063.1"/>
    <property type="molecule type" value="Genomic_DNA"/>
</dbReference>
<proteinExistence type="predicted"/>
<sequence length="60" mass="6637">MPGRVSANPCYRDTTSGPKCTHYDKKISKKKDIVMICQSGPLWDICVDRGVTRRPGGVRG</sequence>
<name>A0ACD5BF76_9PSEU</name>